<protein>
    <submittedName>
        <fullName evidence="1">Putative secreted protein</fullName>
    </submittedName>
</protein>
<dbReference type="AlphaFoldDB" id="A0A6M2DX93"/>
<name>A0A6M2DX93_XENCH</name>
<accession>A0A6M2DX93</accession>
<dbReference type="EMBL" id="GIIL01007253">
    <property type="protein sequence ID" value="NOV50979.1"/>
    <property type="molecule type" value="Transcribed_RNA"/>
</dbReference>
<organism evidence="1">
    <name type="scientific">Xenopsylla cheopis</name>
    <name type="common">Oriental rat flea</name>
    <name type="synonym">Pulex cheopis</name>
    <dbReference type="NCBI Taxonomy" id="163159"/>
    <lineage>
        <taxon>Eukaryota</taxon>
        <taxon>Metazoa</taxon>
        <taxon>Ecdysozoa</taxon>
        <taxon>Arthropoda</taxon>
        <taxon>Hexapoda</taxon>
        <taxon>Insecta</taxon>
        <taxon>Pterygota</taxon>
        <taxon>Neoptera</taxon>
        <taxon>Endopterygota</taxon>
        <taxon>Siphonaptera</taxon>
        <taxon>Pulicidae</taxon>
        <taxon>Xenopsyllinae</taxon>
        <taxon>Xenopsylla</taxon>
    </lineage>
</organism>
<sequence length="71" mass="8443">MMTIIGLIRVCMRRIQVWACQIQVLASKPWSTECKILIWTCPIAFMAIKCFKIHQWDKWAKSHHLLKTKMV</sequence>
<evidence type="ECO:0000313" key="1">
    <source>
        <dbReference type="EMBL" id="NOV50979.1"/>
    </source>
</evidence>
<reference evidence="1" key="1">
    <citation type="submission" date="2020-03" db="EMBL/GenBank/DDBJ databases">
        <title>Transcriptomic Profiling of the Digestive Tract of the Rat Flea, Xenopsylla cheopis, Following Blood Feeding and Infection with Yersinia pestis.</title>
        <authorList>
            <person name="Bland D.M."/>
            <person name="Martens C.A."/>
            <person name="Virtaneva K."/>
            <person name="Kanakabandi K."/>
            <person name="Long D."/>
            <person name="Rosenke R."/>
            <person name="Saturday G.A."/>
            <person name="Hoyt F.H."/>
            <person name="Bruno D.P."/>
            <person name="Ribeiro J.M.C."/>
            <person name="Hinnebusch J."/>
        </authorList>
    </citation>
    <scope>NUCLEOTIDE SEQUENCE</scope>
</reference>
<proteinExistence type="predicted"/>